<organism evidence="3 4">
    <name type="scientific">Luteimicrobium xylanilyticum</name>
    <dbReference type="NCBI Taxonomy" id="1133546"/>
    <lineage>
        <taxon>Bacteria</taxon>
        <taxon>Bacillati</taxon>
        <taxon>Actinomycetota</taxon>
        <taxon>Actinomycetes</taxon>
        <taxon>Micrococcales</taxon>
        <taxon>Luteimicrobium</taxon>
    </lineage>
</organism>
<protein>
    <submittedName>
        <fullName evidence="3">D-xylose 1-dehydrogenase</fullName>
        <ecNumber evidence="3">1.1.1.175</ecNumber>
    </submittedName>
</protein>
<name>A0A5P9QD46_9MICO</name>
<dbReference type="GO" id="GO:0047838">
    <property type="term" value="F:D-xylose 1-dehydrogenase (NAD+) activity"/>
    <property type="evidence" value="ECO:0007669"/>
    <property type="project" value="UniProtKB-EC"/>
</dbReference>
<dbReference type="KEGG" id="lxl:KDY119_02745"/>
<keyword evidence="4" id="KW-1185">Reference proteome</keyword>
<comment type="similarity">
    <text evidence="1">Belongs to the short-chain dehydrogenases/reductases (SDR) family.</text>
</comment>
<keyword evidence="2 3" id="KW-0560">Oxidoreductase</keyword>
<evidence type="ECO:0000313" key="4">
    <source>
        <dbReference type="Proteomes" id="UP000326702"/>
    </source>
</evidence>
<sequence length="255" mass="26922">MSAMVRPNWEHVVPDLAGKTVVVVGGSGGVGEGVVRSLLARGSTVIATGRDSERLAALEESVGEERLRIAVIDANASDLDARVESLANELGPFDGVVVAVASWGDQGRRPVLTLTDEEWRSLLEANLTSVFRLYRAFLPVTAESGTILQLNGMSADMPFPGAAGVALSAAATKSLTRTIAAEQDGRGPRFYQVILGVVRTKERQRAGIDDTRWLDGEEIGAHVAALVAGTSPLLATTVQYFTDKKAGPQPGPEAF</sequence>
<dbReference type="InterPro" id="IPR051122">
    <property type="entry name" value="SDR_DHRS6-like"/>
</dbReference>
<evidence type="ECO:0000256" key="2">
    <source>
        <dbReference type="ARBA" id="ARBA00023002"/>
    </source>
</evidence>
<dbReference type="AlphaFoldDB" id="A0A5P9QD46"/>
<gene>
    <name evidence="3" type="primary">xylB</name>
    <name evidence="3" type="ORF">KDY119_02745</name>
</gene>
<accession>A0A5P9QD46</accession>
<dbReference type="SUPFAM" id="SSF51735">
    <property type="entry name" value="NAD(P)-binding Rossmann-fold domains"/>
    <property type="match status" value="1"/>
</dbReference>
<dbReference type="Proteomes" id="UP000326702">
    <property type="component" value="Chromosome"/>
</dbReference>
<dbReference type="EC" id="1.1.1.175" evidence="3"/>
<dbReference type="PANTHER" id="PTHR43477:SF1">
    <property type="entry name" value="DIHYDROANTICAPSIN 7-DEHYDROGENASE"/>
    <property type="match status" value="1"/>
</dbReference>
<dbReference type="EMBL" id="CP045529">
    <property type="protein sequence ID" value="QFU99219.1"/>
    <property type="molecule type" value="Genomic_DNA"/>
</dbReference>
<dbReference type="PANTHER" id="PTHR43477">
    <property type="entry name" value="DIHYDROANTICAPSIN 7-DEHYDROGENASE"/>
    <property type="match status" value="1"/>
</dbReference>
<evidence type="ECO:0000313" key="3">
    <source>
        <dbReference type="EMBL" id="QFU99219.1"/>
    </source>
</evidence>
<dbReference type="Pfam" id="PF00106">
    <property type="entry name" value="adh_short"/>
    <property type="match status" value="1"/>
</dbReference>
<dbReference type="PRINTS" id="PR00081">
    <property type="entry name" value="GDHRDH"/>
</dbReference>
<dbReference type="Gene3D" id="3.40.50.720">
    <property type="entry name" value="NAD(P)-binding Rossmann-like Domain"/>
    <property type="match status" value="1"/>
</dbReference>
<proteinExistence type="inferred from homology"/>
<dbReference type="CDD" id="cd05233">
    <property type="entry name" value="SDR_c"/>
    <property type="match status" value="1"/>
</dbReference>
<reference evidence="3 4" key="1">
    <citation type="submission" date="2019-10" db="EMBL/GenBank/DDBJ databases">
        <title>Genome sequence of Luteimicrobium xylanilyticum HY-24.</title>
        <authorList>
            <person name="Kim D.Y."/>
            <person name="Park H.-Y."/>
        </authorList>
    </citation>
    <scope>NUCLEOTIDE SEQUENCE [LARGE SCALE GENOMIC DNA]</scope>
    <source>
        <strain evidence="3 4">HY-24</strain>
    </source>
</reference>
<evidence type="ECO:0000256" key="1">
    <source>
        <dbReference type="ARBA" id="ARBA00006484"/>
    </source>
</evidence>
<dbReference type="InterPro" id="IPR002347">
    <property type="entry name" value="SDR_fam"/>
</dbReference>
<dbReference type="InterPro" id="IPR036291">
    <property type="entry name" value="NAD(P)-bd_dom_sf"/>
</dbReference>
<dbReference type="RefSeq" id="WP_194174229.1">
    <property type="nucleotide sequence ID" value="NZ_BAABIH010000008.1"/>
</dbReference>